<comment type="similarity">
    <text evidence="1">Belongs to the heat shock protein 70 family.</text>
</comment>
<keyword evidence="5" id="KW-0143">Chaperone</keyword>
<feature type="compositionally biased region" description="Polar residues" evidence="6">
    <location>
        <begin position="425"/>
        <end position="438"/>
    </location>
</feature>
<dbReference type="PANTHER" id="PTHR42749">
    <property type="entry name" value="CELL SHAPE-DETERMINING PROTEIN MREB"/>
    <property type="match status" value="1"/>
</dbReference>
<keyword evidence="9" id="KW-1185">Reference proteome</keyword>
<keyword evidence="7" id="KW-0472">Membrane</keyword>
<dbReference type="SUPFAM" id="SSF53067">
    <property type="entry name" value="Actin-like ATPase domain"/>
    <property type="match status" value="2"/>
</dbReference>
<dbReference type="Gene3D" id="3.90.640.10">
    <property type="entry name" value="Actin, Chain A, domain 4"/>
    <property type="match status" value="1"/>
</dbReference>
<dbReference type="Proteomes" id="UP001152755">
    <property type="component" value="Unassembled WGS sequence"/>
</dbReference>
<dbReference type="InterPro" id="IPR032710">
    <property type="entry name" value="NTF2-like_dom_sf"/>
</dbReference>
<dbReference type="Gene3D" id="3.10.450.50">
    <property type="match status" value="1"/>
</dbReference>
<feature type="transmembrane region" description="Helical" evidence="7">
    <location>
        <begin position="464"/>
        <end position="484"/>
    </location>
</feature>
<dbReference type="GO" id="GO:0140662">
    <property type="term" value="F:ATP-dependent protein folding chaperone"/>
    <property type="evidence" value="ECO:0007669"/>
    <property type="project" value="InterPro"/>
</dbReference>
<accession>A0A9X4M4W4</accession>
<evidence type="ECO:0000256" key="5">
    <source>
        <dbReference type="ARBA" id="ARBA00023186"/>
    </source>
</evidence>
<dbReference type="EMBL" id="JANRHA010000011">
    <property type="protein sequence ID" value="MDG3016092.1"/>
    <property type="molecule type" value="Genomic_DNA"/>
</dbReference>
<evidence type="ECO:0000256" key="2">
    <source>
        <dbReference type="ARBA" id="ARBA00022741"/>
    </source>
</evidence>
<keyword evidence="7" id="KW-1133">Transmembrane helix</keyword>
<evidence type="ECO:0000256" key="3">
    <source>
        <dbReference type="ARBA" id="ARBA00022840"/>
    </source>
</evidence>
<keyword evidence="3" id="KW-0067">ATP-binding</keyword>
<dbReference type="PROSITE" id="PS01036">
    <property type="entry name" value="HSP70_3"/>
    <property type="match status" value="1"/>
</dbReference>
<evidence type="ECO:0000256" key="6">
    <source>
        <dbReference type="SAM" id="MobiDB-lite"/>
    </source>
</evidence>
<comment type="caution">
    <text evidence="8">The sequence shown here is derived from an EMBL/GenBank/DDBJ whole genome shotgun (WGS) entry which is preliminary data.</text>
</comment>
<dbReference type="RefSeq" id="WP_332520381.1">
    <property type="nucleotide sequence ID" value="NZ_JANRHA010000011.1"/>
</dbReference>
<dbReference type="Pfam" id="PF00012">
    <property type="entry name" value="HSP70"/>
    <property type="match status" value="1"/>
</dbReference>
<gene>
    <name evidence="8" type="ORF">NVS88_16150</name>
</gene>
<evidence type="ECO:0000256" key="1">
    <source>
        <dbReference type="ARBA" id="ARBA00007381"/>
    </source>
</evidence>
<proteinExistence type="inferred from homology"/>
<dbReference type="PANTHER" id="PTHR42749:SF1">
    <property type="entry name" value="CELL SHAPE-DETERMINING PROTEIN MREB"/>
    <property type="match status" value="1"/>
</dbReference>
<dbReference type="AlphaFoldDB" id="A0A9X4M4W4"/>
<evidence type="ECO:0000313" key="9">
    <source>
        <dbReference type="Proteomes" id="UP001152755"/>
    </source>
</evidence>
<dbReference type="Gene3D" id="3.30.420.40">
    <property type="match status" value="2"/>
</dbReference>
<evidence type="ECO:0000313" key="8">
    <source>
        <dbReference type="EMBL" id="MDG3016092.1"/>
    </source>
</evidence>
<evidence type="ECO:0000256" key="7">
    <source>
        <dbReference type="SAM" id="Phobius"/>
    </source>
</evidence>
<protein>
    <submittedName>
        <fullName evidence="8">Hsp70 family protein</fullName>
    </submittedName>
</protein>
<feature type="compositionally biased region" description="Low complexity" evidence="6">
    <location>
        <begin position="384"/>
        <end position="419"/>
    </location>
</feature>
<name>A0A9X4M4W4_9ACTN</name>
<dbReference type="SUPFAM" id="SSF54427">
    <property type="entry name" value="NTF2-like"/>
    <property type="match status" value="1"/>
</dbReference>
<dbReference type="InterPro" id="IPR013126">
    <property type="entry name" value="Hsp_70_fam"/>
</dbReference>
<sequence length="617" mass="63161">MASGWALAIDFGTSNTAAAQIAANSGAVTAVALSHTSNLMSSSVFVESPDSIVVGDVALNRAETNPAAYLAAPKRTISHGMTYVAGYDIPSSMPVAAVLQSVISRAVAQHDGQMPDWVVLTHPEAWSSREIQVLIDGAHRAGVSPGRIMTVSEPRAAAAWYARSASIPTGARIAVFDFGGGTLDVAVLTASADGTFSVLAARGDNGLGGKNLDAFIRRWIDEQLEDRNPDMLAALRTSATPESIRALDESIRRAKELLSEAPSASITVTAPGGLREVFQLTRDELDDIIGPEIDKGVALTLEALQQAGVPAGGLQALYLTGGSSRIPLVHQRLAALGKIATLDDPKTVVARGALVALQAGACTPAAVPGTPAAQSQSQVQAQAQVQAQTQTQPQAQSQPTRHQQQPIPQSAPQQIAPQPVARHQVTPQPTTAGPSWQPSEPAASTATATATAATKAAGGGRKRLMIGGGVVLALVVALVVVLVATNSGGSDSAAPGTAATSTQQSAASEEQAVRDLASAYIDAVSAGDKATLTSLRCSSFVTAAPTTTSMYATGQPEAKQTYALKSLDSLTILGDSGSARATVAVTGSDGSAPTTASILFTFGKENGQWKVCESSVQ</sequence>
<reference evidence="8" key="1">
    <citation type="submission" date="2022-08" db="EMBL/GenBank/DDBJ databases">
        <title>Genome analysis of Corynebacteriales strain.</title>
        <authorList>
            <person name="Lee S.D."/>
        </authorList>
    </citation>
    <scope>NUCLEOTIDE SEQUENCE</scope>
    <source>
        <strain evidence="8">D3-21</strain>
    </source>
</reference>
<organism evidence="8 9">
    <name type="scientific">Speluncibacter jeojiensis</name>
    <dbReference type="NCBI Taxonomy" id="2710754"/>
    <lineage>
        <taxon>Bacteria</taxon>
        <taxon>Bacillati</taxon>
        <taxon>Actinomycetota</taxon>
        <taxon>Actinomycetes</taxon>
        <taxon>Mycobacteriales</taxon>
        <taxon>Speluncibacteraceae</taxon>
        <taxon>Speluncibacter</taxon>
    </lineage>
</organism>
<dbReference type="GO" id="GO:0005524">
    <property type="term" value="F:ATP binding"/>
    <property type="evidence" value="ECO:0007669"/>
    <property type="project" value="UniProtKB-KW"/>
</dbReference>
<keyword evidence="7" id="KW-0812">Transmembrane</keyword>
<keyword evidence="4" id="KW-0346">Stress response</keyword>
<dbReference type="InterPro" id="IPR018181">
    <property type="entry name" value="Heat_shock_70_CS"/>
</dbReference>
<evidence type="ECO:0000256" key="4">
    <source>
        <dbReference type="ARBA" id="ARBA00023016"/>
    </source>
</evidence>
<dbReference type="InterPro" id="IPR043129">
    <property type="entry name" value="ATPase_NBD"/>
</dbReference>
<feature type="region of interest" description="Disordered" evidence="6">
    <location>
        <begin position="384"/>
        <end position="445"/>
    </location>
</feature>
<dbReference type="PRINTS" id="PR00301">
    <property type="entry name" value="HEATSHOCK70"/>
</dbReference>
<keyword evidence="2" id="KW-0547">Nucleotide-binding</keyword>